<keyword evidence="1" id="KW-0238">DNA-binding</keyword>
<dbReference type="CDD" id="cd00592">
    <property type="entry name" value="HTH_MerR-like"/>
    <property type="match status" value="1"/>
</dbReference>
<dbReference type="Pfam" id="PF13411">
    <property type="entry name" value="MerR_1"/>
    <property type="match status" value="1"/>
</dbReference>
<accession>A0ABS3VS96</accession>
<dbReference type="SMART" id="SM00422">
    <property type="entry name" value="HTH_MERR"/>
    <property type="match status" value="1"/>
</dbReference>
<comment type="caution">
    <text evidence="3">The sequence shown here is derived from an EMBL/GenBank/DDBJ whole genome shotgun (WGS) entry which is preliminary data.</text>
</comment>
<reference evidence="3 4" key="1">
    <citation type="submission" date="2019-12" db="EMBL/GenBank/DDBJ databases">
        <title>Whole genome sequencing of endophytic Actinobacterium Micromonospora sp. MPMI6T.</title>
        <authorList>
            <person name="Evv R."/>
            <person name="Podile A.R."/>
        </authorList>
    </citation>
    <scope>NUCLEOTIDE SEQUENCE [LARGE SCALE GENOMIC DNA]</scope>
    <source>
        <strain evidence="3 4">MPMI6</strain>
    </source>
</reference>
<dbReference type="PANTHER" id="PTHR30204:SF93">
    <property type="entry name" value="HTH MERR-TYPE DOMAIN-CONTAINING PROTEIN"/>
    <property type="match status" value="1"/>
</dbReference>
<dbReference type="PRINTS" id="PR00040">
    <property type="entry name" value="HTHMERR"/>
</dbReference>
<feature type="non-terminal residue" evidence="3">
    <location>
        <position position="289"/>
    </location>
</feature>
<dbReference type="Proteomes" id="UP000823521">
    <property type="component" value="Unassembled WGS sequence"/>
</dbReference>
<evidence type="ECO:0000313" key="4">
    <source>
        <dbReference type="Proteomes" id="UP000823521"/>
    </source>
</evidence>
<evidence type="ECO:0000259" key="2">
    <source>
        <dbReference type="PROSITE" id="PS50937"/>
    </source>
</evidence>
<organism evidence="3 4">
    <name type="scientific">Micromonospora echinofusca</name>
    <dbReference type="NCBI Taxonomy" id="47858"/>
    <lineage>
        <taxon>Bacteria</taxon>
        <taxon>Bacillati</taxon>
        <taxon>Actinomycetota</taxon>
        <taxon>Actinomycetes</taxon>
        <taxon>Micromonosporales</taxon>
        <taxon>Micromonosporaceae</taxon>
        <taxon>Micromonospora</taxon>
    </lineage>
</organism>
<dbReference type="InterPro" id="IPR009061">
    <property type="entry name" value="DNA-bd_dom_put_sf"/>
</dbReference>
<feature type="domain" description="HTH merR-type" evidence="2">
    <location>
        <begin position="7"/>
        <end position="76"/>
    </location>
</feature>
<proteinExistence type="predicted"/>
<dbReference type="PANTHER" id="PTHR30204">
    <property type="entry name" value="REDOX-CYCLING DRUG-SENSING TRANSCRIPTIONAL ACTIVATOR SOXR"/>
    <property type="match status" value="1"/>
</dbReference>
<keyword evidence="4" id="KW-1185">Reference proteome</keyword>
<dbReference type="InterPro" id="IPR047057">
    <property type="entry name" value="MerR_fam"/>
</dbReference>
<gene>
    <name evidence="3" type="ORF">GSF22_15570</name>
</gene>
<protein>
    <submittedName>
        <fullName evidence="3">MerR family transcriptional regulator</fullName>
    </submittedName>
</protein>
<dbReference type="Gene3D" id="1.10.1660.10">
    <property type="match status" value="1"/>
</dbReference>
<dbReference type="SUPFAM" id="SSF46955">
    <property type="entry name" value="Putative DNA-binding domain"/>
    <property type="match status" value="1"/>
</dbReference>
<dbReference type="RefSeq" id="WP_208814310.1">
    <property type="nucleotide sequence ID" value="NZ_WVUH01000121.1"/>
</dbReference>
<evidence type="ECO:0000256" key="1">
    <source>
        <dbReference type="ARBA" id="ARBA00023125"/>
    </source>
</evidence>
<name>A0ABS3VS96_MICEH</name>
<dbReference type="EMBL" id="WVUH01000121">
    <property type="protein sequence ID" value="MBO4207417.1"/>
    <property type="molecule type" value="Genomic_DNA"/>
</dbReference>
<dbReference type="PROSITE" id="PS50937">
    <property type="entry name" value="HTH_MERR_2"/>
    <property type="match status" value="1"/>
</dbReference>
<sequence length="289" mass="32417">MTDRTHLFTIGQLADRTGLSVRTIRFWSDTGVLTPTSRSPAGYRLYDARAVARLDLVRTLRDLGLDLDTIGRILARQTTLTDVARAHLHAVDTQLRTLRLRRALLRSITTRDSTIEELSIMHRLARLSTEQRQQMIDDFVDRVFDGIDPHNPGAHLATAMRQLPAELPDDPTTDQVDAWLELAELVADADFTHRVRQMAVAGTDPTADPGPQPDPTLVVTHAGRAHTDGVDPRSPQARPILDRIIDPGTPTDTRRHLADTIDLFTDRRVERYWQLMAVLNDRPSFPPAA</sequence>
<evidence type="ECO:0000313" key="3">
    <source>
        <dbReference type="EMBL" id="MBO4207417.1"/>
    </source>
</evidence>
<dbReference type="InterPro" id="IPR000551">
    <property type="entry name" value="MerR-type_HTH_dom"/>
</dbReference>